<keyword evidence="5 7" id="KW-1133">Transmembrane helix</keyword>
<proteinExistence type="inferred from homology"/>
<dbReference type="PANTHER" id="PTHR33452">
    <property type="entry name" value="OXIDOREDUCTASE CATD-RELATED"/>
    <property type="match status" value="1"/>
</dbReference>
<feature type="transmembrane region" description="Helical" evidence="7">
    <location>
        <begin position="45"/>
        <end position="65"/>
    </location>
</feature>
<evidence type="ECO:0000256" key="5">
    <source>
        <dbReference type="ARBA" id="ARBA00022989"/>
    </source>
</evidence>
<organism evidence="8 9">
    <name type="scientific">Oceanisphaera marina</name>
    <dbReference type="NCBI Taxonomy" id="2017550"/>
    <lineage>
        <taxon>Bacteria</taxon>
        <taxon>Pseudomonadati</taxon>
        <taxon>Pseudomonadota</taxon>
        <taxon>Gammaproteobacteria</taxon>
        <taxon>Aeromonadales</taxon>
        <taxon>Aeromonadaceae</taxon>
        <taxon>Oceanisphaera</taxon>
    </lineage>
</organism>
<evidence type="ECO:0000313" key="9">
    <source>
        <dbReference type="Proteomes" id="UP000646152"/>
    </source>
</evidence>
<reference evidence="9" key="1">
    <citation type="journal article" date="2019" name="Int. J. Syst. Evol. Microbiol.">
        <title>The Global Catalogue of Microorganisms (GCM) 10K type strain sequencing project: providing services to taxonomists for standard genome sequencing and annotation.</title>
        <authorList>
            <consortium name="The Broad Institute Genomics Platform"/>
            <consortium name="The Broad Institute Genome Sequencing Center for Infectious Disease"/>
            <person name="Wu L."/>
            <person name="Ma J."/>
        </authorList>
    </citation>
    <scope>NUCLEOTIDE SEQUENCE [LARGE SCALE GENOMIC DNA]</scope>
    <source>
        <strain evidence="9">CGMCC 1.15923</strain>
    </source>
</reference>
<dbReference type="Proteomes" id="UP000646152">
    <property type="component" value="Unassembled WGS sequence"/>
</dbReference>
<keyword evidence="6 7" id="KW-0472">Membrane</keyword>
<feature type="transmembrane region" description="Helical" evidence="7">
    <location>
        <begin position="72"/>
        <end position="91"/>
    </location>
</feature>
<evidence type="ECO:0000256" key="7">
    <source>
        <dbReference type="SAM" id="Phobius"/>
    </source>
</evidence>
<protein>
    <recommendedName>
        <fullName evidence="10">DoxX family protein</fullName>
    </recommendedName>
</protein>
<evidence type="ECO:0000256" key="3">
    <source>
        <dbReference type="ARBA" id="ARBA00022475"/>
    </source>
</evidence>
<accession>A0ABQ1IG29</accession>
<evidence type="ECO:0008006" key="10">
    <source>
        <dbReference type="Google" id="ProtNLM"/>
    </source>
</evidence>
<keyword evidence="4 7" id="KW-0812">Transmembrane</keyword>
<comment type="subcellular location">
    <subcellularLocation>
        <location evidence="1">Cell membrane</location>
        <topology evidence="1">Multi-pass membrane protein</topology>
    </subcellularLocation>
</comment>
<evidence type="ECO:0000313" key="8">
    <source>
        <dbReference type="EMBL" id="GGB38514.1"/>
    </source>
</evidence>
<feature type="transmembrane region" description="Helical" evidence="7">
    <location>
        <begin position="15"/>
        <end position="33"/>
    </location>
</feature>
<comment type="similarity">
    <text evidence="2">Belongs to the DoxX family.</text>
</comment>
<keyword evidence="3" id="KW-1003">Cell membrane</keyword>
<name>A0ABQ1IG29_9GAMM</name>
<dbReference type="Pfam" id="PF07681">
    <property type="entry name" value="DoxX"/>
    <property type="match status" value="1"/>
</dbReference>
<evidence type="ECO:0000256" key="2">
    <source>
        <dbReference type="ARBA" id="ARBA00006679"/>
    </source>
</evidence>
<feature type="transmembrane region" description="Helical" evidence="7">
    <location>
        <begin position="103"/>
        <end position="123"/>
    </location>
</feature>
<sequence length="136" mass="15352">MEDILNFWRPRLQSILRVVAAFLFIQHGTQKMFGFPAPQRAEFELFSLMGAAGTLEVVGGLLILIGLFTRPVAFLLSGEMAFAYFIVHAPQNFWPLLNGGELAVLWCFLFLFFSAAGAGPWSLDHYLAKKRRTINR</sequence>
<dbReference type="RefSeq" id="WP_188628977.1">
    <property type="nucleotide sequence ID" value="NZ_BMKE01000006.1"/>
</dbReference>
<dbReference type="InterPro" id="IPR032808">
    <property type="entry name" value="DoxX"/>
</dbReference>
<dbReference type="EMBL" id="BMKE01000006">
    <property type="protein sequence ID" value="GGB38514.1"/>
    <property type="molecule type" value="Genomic_DNA"/>
</dbReference>
<keyword evidence="9" id="KW-1185">Reference proteome</keyword>
<evidence type="ECO:0000256" key="6">
    <source>
        <dbReference type="ARBA" id="ARBA00023136"/>
    </source>
</evidence>
<dbReference type="PANTHER" id="PTHR33452:SF4">
    <property type="entry name" value="BLL4328 PROTEIN"/>
    <property type="match status" value="1"/>
</dbReference>
<gene>
    <name evidence="8" type="ORF">GCM10011502_09710</name>
</gene>
<evidence type="ECO:0000256" key="4">
    <source>
        <dbReference type="ARBA" id="ARBA00022692"/>
    </source>
</evidence>
<dbReference type="InterPro" id="IPR051907">
    <property type="entry name" value="DoxX-like_oxidoreductase"/>
</dbReference>
<comment type="caution">
    <text evidence="8">The sequence shown here is derived from an EMBL/GenBank/DDBJ whole genome shotgun (WGS) entry which is preliminary data.</text>
</comment>
<evidence type="ECO:0000256" key="1">
    <source>
        <dbReference type="ARBA" id="ARBA00004651"/>
    </source>
</evidence>